<dbReference type="Proteomes" id="UP000806528">
    <property type="component" value="Unassembled WGS sequence"/>
</dbReference>
<evidence type="ECO:0000313" key="3">
    <source>
        <dbReference type="EMBL" id="MBE2999031.1"/>
    </source>
</evidence>
<feature type="chain" id="PRO_5045642270" evidence="2">
    <location>
        <begin position="34"/>
        <end position="202"/>
    </location>
</feature>
<keyword evidence="1" id="KW-0812">Transmembrane</keyword>
<feature type="transmembrane region" description="Helical" evidence="1">
    <location>
        <begin position="175"/>
        <end position="193"/>
    </location>
</feature>
<keyword evidence="1" id="KW-1133">Transmembrane helix</keyword>
<evidence type="ECO:0000256" key="2">
    <source>
        <dbReference type="SAM" id="SignalP"/>
    </source>
</evidence>
<gene>
    <name evidence="3" type="ORF">IDM40_10010</name>
</gene>
<sequence>MARIARRSWGPVAGRIGAGAVGLLVVASAPAAAEPADGQGEPLVGVSLNGVEGPVEPGEEVRFRITVANSDRDSMEQALLAQHVPDDMEIVSAGRDGVVEGDIANWVVDVPPGEDAEYTVTARLGEDARPGSQLGSTACLLLEREAEPTACATEDVPVAEETAVAKAAGAVDGESALRVAGAGLVLLLAWLLWRQRGFFLAR</sequence>
<keyword evidence="2" id="KW-0732">Signal</keyword>
<organism evidence="3 4">
    <name type="scientific">Nocardiopsis coralli</name>
    <dbReference type="NCBI Taxonomy" id="2772213"/>
    <lineage>
        <taxon>Bacteria</taxon>
        <taxon>Bacillati</taxon>
        <taxon>Actinomycetota</taxon>
        <taxon>Actinomycetes</taxon>
        <taxon>Streptosporangiales</taxon>
        <taxon>Nocardiopsidaceae</taxon>
        <taxon>Nocardiopsis</taxon>
    </lineage>
</organism>
<evidence type="ECO:0000256" key="1">
    <source>
        <dbReference type="SAM" id="Phobius"/>
    </source>
</evidence>
<dbReference type="EMBL" id="JADBGI010000007">
    <property type="protein sequence ID" value="MBE2999031.1"/>
    <property type="molecule type" value="Genomic_DNA"/>
</dbReference>
<name>A0ABR9P5A8_9ACTN</name>
<keyword evidence="1" id="KW-0472">Membrane</keyword>
<accession>A0ABR9P5A8</accession>
<reference evidence="3 4" key="1">
    <citation type="submission" date="2020-09" db="EMBL/GenBank/DDBJ databases">
        <title>Diversity and distribution of actinomycetes associated with coral in the coast of Hainan.</title>
        <authorList>
            <person name="Li F."/>
        </authorList>
    </citation>
    <scope>NUCLEOTIDE SEQUENCE [LARGE SCALE GENOMIC DNA]</scope>
    <source>
        <strain evidence="3 4">HNM0947</strain>
    </source>
</reference>
<comment type="caution">
    <text evidence="3">The sequence shown here is derived from an EMBL/GenBank/DDBJ whole genome shotgun (WGS) entry which is preliminary data.</text>
</comment>
<evidence type="ECO:0000313" key="4">
    <source>
        <dbReference type="Proteomes" id="UP000806528"/>
    </source>
</evidence>
<protein>
    <submittedName>
        <fullName evidence="3">DUF11 domain-containing protein</fullName>
    </submittedName>
</protein>
<proteinExistence type="predicted"/>
<keyword evidence="4" id="KW-1185">Reference proteome</keyword>
<feature type="signal peptide" evidence="2">
    <location>
        <begin position="1"/>
        <end position="33"/>
    </location>
</feature>